<protein>
    <submittedName>
        <fullName evidence="2">Uncharacterized protein</fullName>
    </submittedName>
</protein>
<evidence type="ECO:0000256" key="1">
    <source>
        <dbReference type="SAM" id="MobiDB-lite"/>
    </source>
</evidence>
<keyword evidence="3" id="KW-1185">Reference proteome</keyword>
<sequence>MPRAQERKSRRRERSPSRDERRHRRSRRDGTGTTVARVAGPSGGDTNTRRGRSGDASCGSDPRGSTGGTSSQGMADIGAAIVEGIHQLVQQCRLPSLRSSVSTTAAGKIIPEFDPREQSIAEWIAAVDEYAYRSPNN</sequence>
<evidence type="ECO:0000313" key="3">
    <source>
        <dbReference type="Proteomes" id="UP001168821"/>
    </source>
</evidence>
<name>A0AA38IR29_9CUCU</name>
<feature type="region of interest" description="Disordered" evidence="1">
    <location>
        <begin position="1"/>
        <end position="75"/>
    </location>
</feature>
<evidence type="ECO:0000313" key="2">
    <source>
        <dbReference type="EMBL" id="KAJ3659434.1"/>
    </source>
</evidence>
<comment type="caution">
    <text evidence="2">The sequence shown here is derived from an EMBL/GenBank/DDBJ whole genome shotgun (WGS) entry which is preliminary data.</text>
</comment>
<dbReference type="EMBL" id="JALNTZ010000003">
    <property type="protein sequence ID" value="KAJ3659434.1"/>
    <property type="molecule type" value="Genomic_DNA"/>
</dbReference>
<reference evidence="2" key="1">
    <citation type="journal article" date="2023" name="G3 (Bethesda)">
        <title>Whole genome assemblies of Zophobas morio and Tenebrio molitor.</title>
        <authorList>
            <person name="Kaur S."/>
            <person name="Stinson S.A."/>
            <person name="diCenzo G.C."/>
        </authorList>
    </citation>
    <scope>NUCLEOTIDE SEQUENCE</scope>
    <source>
        <strain evidence="2">QUZm001</strain>
    </source>
</reference>
<gene>
    <name evidence="2" type="ORF">Zmor_011123</name>
</gene>
<proteinExistence type="predicted"/>
<accession>A0AA38IR29</accession>
<dbReference type="AlphaFoldDB" id="A0AA38IR29"/>
<organism evidence="2 3">
    <name type="scientific">Zophobas morio</name>
    <dbReference type="NCBI Taxonomy" id="2755281"/>
    <lineage>
        <taxon>Eukaryota</taxon>
        <taxon>Metazoa</taxon>
        <taxon>Ecdysozoa</taxon>
        <taxon>Arthropoda</taxon>
        <taxon>Hexapoda</taxon>
        <taxon>Insecta</taxon>
        <taxon>Pterygota</taxon>
        <taxon>Neoptera</taxon>
        <taxon>Endopterygota</taxon>
        <taxon>Coleoptera</taxon>
        <taxon>Polyphaga</taxon>
        <taxon>Cucujiformia</taxon>
        <taxon>Tenebrionidae</taxon>
        <taxon>Zophobas</taxon>
    </lineage>
</organism>
<dbReference type="Proteomes" id="UP001168821">
    <property type="component" value="Unassembled WGS sequence"/>
</dbReference>